<evidence type="ECO:0000313" key="5">
    <source>
        <dbReference type="Proteomes" id="UP000460272"/>
    </source>
</evidence>
<dbReference type="GO" id="GO:0016747">
    <property type="term" value="F:acyltransferase activity, transferring groups other than amino-acyl groups"/>
    <property type="evidence" value="ECO:0007669"/>
    <property type="project" value="InterPro"/>
</dbReference>
<dbReference type="RefSeq" id="WP_145858201.1">
    <property type="nucleotide sequence ID" value="NZ_RPFW01000006.1"/>
</dbReference>
<dbReference type="InterPro" id="IPR050832">
    <property type="entry name" value="Bact_Acetyltransf"/>
</dbReference>
<evidence type="ECO:0000256" key="1">
    <source>
        <dbReference type="ARBA" id="ARBA00022679"/>
    </source>
</evidence>
<organism evidence="4 5">
    <name type="scientific">Trebonia kvetii</name>
    <dbReference type="NCBI Taxonomy" id="2480626"/>
    <lineage>
        <taxon>Bacteria</taxon>
        <taxon>Bacillati</taxon>
        <taxon>Actinomycetota</taxon>
        <taxon>Actinomycetes</taxon>
        <taxon>Streptosporangiales</taxon>
        <taxon>Treboniaceae</taxon>
        <taxon>Trebonia</taxon>
    </lineage>
</organism>
<dbReference type="Pfam" id="PF00583">
    <property type="entry name" value="Acetyltransf_1"/>
    <property type="match status" value="1"/>
</dbReference>
<dbReference type="PROSITE" id="PS51186">
    <property type="entry name" value="GNAT"/>
    <property type="match status" value="1"/>
</dbReference>
<accession>A0A6P2BTH3</accession>
<dbReference type="EMBL" id="RPFW01000006">
    <property type="protein sequence ID" value="TVZ01526.1"/>
    <property type="molecule type" value="Genomic_DNA"/>
</dbReference>
<keyword evidence="1 4" id="KW-0808">Transferase</keyword>
<dbReference type="InterPro" id="IPR016181">
    <property type="entry name" value="Acyl_CoA_acyltransferase"/>
</dbReference>
<keyword evidence="5" id="KW-1185">Reference proteome</keyword>
<sequence length="139" mass="15575">MSFVLRAATIDDVDGLLSMWQEAAGNAGRPADTRQAVTTLLGRDPEALILAEQDGELIGSIIAGWDGWRCHLYRLAVRPDWRRKGVASALLRAAEDRFKCLGASRADAMVLDDNDLGQNLWRASGYSRQDDWRRWMKTI</sequence>
<evidence type="ECO:0000256" key="2">
    <source>
        <dbReference type="ARBA" id="ARBA00023315"/>
    </source>
</evidence>
<protein>
    <submittedName>
        <fullName evidence="4">GNAT family N-acetyltransferase</fullName>
    </submittedName>
</protein>
<reference evidence="4 5" key="1">
    <citation type="submission" date="2018-11" db="EMBL/GenBank/DDBJ databases">
        <title>Trebonia kvetii gen.nov., sp.nov., a novel acidophilic actinobacterium, and proposal of the new actinobacterial family Treboniaceae fam. nov.</title>
        <authorList>
            <person name="Rapoport D."/>
            <person name="Sagova-Mareckova M."/>
            <person name="Sedlacek I."/>
            <person name="Provaznik J."/>
            <person name="Kralova S."/>
            <person name="Pavlinic D."/>
            <person name="Benes V."/>
            <person name="Kopecky J."/>
        </authorList>
    </citation>
    <scope>NUCLEOTIDE SEQUENCE [LARGE SCALE GENOMIC DNA]</scope>
    <source>
        <strain evidence="4 5">15Tr583</strain>
    </source>
</reference>
<dbReference type="Gene3D" id="3.40.630.30">
    <property type="match status" value="1"/>
</dbReference>
<dbReference type="PANTHER" id="PTHR43877">
    <property type="entry name" value="AMINOALKYLPHOSPHONATE N-ACETYLTRANSFERASE-RELATED-RELATED"/>
    <property type="match status" value="1"/>
</dbReference>
<name>A0A6P2BTH3_9ACTN</name>
<dbReference type="Proteomes" id="UP000460272">
    <property type="component" value="Unassembled WGS sequence"/>
</dbReference>
<proteinExistence type="predicted"/>
<comment type="caution">
    <text evidence="4">The sequence shown here is derived from an EMBL/GenBank/DDBJ whole genome shotgun (WGS) entry which is preliminary data.</text>
</comment>
<evidence type="ECO:0000313" key="4">
    <source>
        <dbReference type="EMBL" id="TVZ01526.1"/>
    </source>
</evidence>
<gene>
    <name evidence="4" type="ORF">EAS64_28925</name>
</gene>
<feature type="domain" description="N-acetyltransferase" evidence="3">
    <location>
        <begin position="3"/>
        <end position="139"/>
    </location>
</feature>
<dbReference type="AlphaFoldDB" id="A0A6P2BTH3"/>
<dbReference type="SUPFAM" id="SSF55729">
    <property type="entry name" value="Acyl-CoA N-acyltransferases (Nat)"/>
    <property type="match status" value="1"/>
</dbReference>
<keyword evidence="2" id="KW-0012">Acyltransferase</keyword>
<dbReference type="OrthoDB" id="2639622at2"/>
<dbReference type="InterPro" id="IPR000182">
    <property type="entry name" value="GNAT_dom"/>
</dbReference>
<dbReference type="PANTHER" id="PTHR43877:SF1">
    <property type="entry name" value="ACETYLTRANSFERASE"/>
    <property type="match status" value="1"/>
</dbReference>
<evidence type="ECO:0000259" key="3">
    <source>
        <dbReference type="PROSITE" id="PS51186"/>
    </source>
</evidence>
<dbReference type="CDD" id="cd04301">
    <property type="entry name" value="NAT_SF"/>
    <property type="match status" value="1"/>
</dbReference>